<accession>A0ACA8R0B8</accession>
<dbReference type="EMBL" id="AP019737">
    <property type="protein sequence ID" value="BBL10411.1"/>
    <property type="molecule type" value="Genomic_DNA"/>
</dbReference>
<organism evidence="1 2">
    <name type="scientific">Alistipes onderdonkii subsp. vulgaris</name>
    <dbReference type="NCBI Taxonomy" id="2585117"/>
    <lineage>
        <taxon>Bacteria</taxon>
        <taxon>Pseudomonadati</taxon>
        <taxon>Bacteroidota</taxon>
        <taxon>Bacteroidia</taxon>
        <taxon>Bacteroidales</taxon>
        <taxon>Rikenellaceae</taxon>
        <taxon>Alistipes</taxon>
    </lineage>
</organism>
<dbReference type="Proteomes" id="UP000317465">
    <property type="component" value="Chromosome"/>
</dbReference>
<reference evidence="1 2" key="1">
    <citation type="journal article" date="2020" name="Int. J. Syst. Evol. Microbiol.">
        <title>Alistipes communis sp. nov., Alistipes dispar sp. nov. and Alistipes onderdonkii subsp. vulgaris subsp. nov., isolated from human faeces, and creation of Alistipes onderdonkii subsp. onderdonkii subsp. nov.</title>
        <authorList>
            <person name="Sakamoto M."/>
            <person name="Ikeyama N."/>
            <person name="Ogata Y."/>
            <person name="Suda W."/>
            <person name="Iino T."/>
            <person name="Hattori M."/>
            <person name="Ohkuma M."/>
        </authorList>
    </citation>
    <scope>NUCLEOTIDE SEQUENCE [LARGE SCALE GENOMIC DNA]</scope>
    <source>
        <strain evidence="1 2">5CPYCFAH4</strain>
    </source>
</reference>
<proteinExistence type="predicted"/>
<gene>
    <name evidence="1" type="ORF">A5CPYCFAH4_26350</name>
</gene>
<sequence>MQKAVRRNGLLYFPGGSLVSQAPPSSCVRFGGMEPGPLQDAMRGAVSGSVSAVMCRTPGCCFAQAHNARTVSVM</sequence>
<evidence type="ECO:0000313" key="1">
    <source>
        <dbReference type="EMBL" id="BBL10411.1"/>
    </source>
</evidence>
<name>A0ACA8R0B8_9BACT</name>
<keyword evidence="2" id="KW-1185">Reference proteome</keyword>
<evidence type="ECO:0000313" key="2">
    <source>
        <dbReference type="Proteomes" id="UP000317465"/>
    </source>
</evidence>
<protein>
    <submittedName>
        <fullName evidence="1">Uncharacterized protein</fullName>
    </submittedName>
</protein>